<dbReference type="Proteomes" id="UP000073494">
    <property type="component" value="Unassembled WGS sequence"/>
</dbReference>
<feature type="transmembrane region" description="Helical" evidence="1">
    <location>
        <begin position="551"/>
        <end position="577"/>
    </location>
</feature>
<proteinExistence type="predicted"/>
<organism evidence="2 3">
    <name type="scientific">Streptococcus suis</name>
    <dbReference type="NCBI Taxonomy" id="1307"/>
    <lineage>
        <taxon>Bacteria</taxon>
        <taxon>Bacillati</taxon>
        <taxon>Bacillota</taxon>
        <taxon>Bacilli</taxon>
        <taxon>Lactobacillales</taxon>
        <taxon>Streptococcaceae</taxon>
        <taxon>Streptococcus</taxon>
    </lineage>
</organism>
<dbReference type="EMBL" id="FIHD01000004">
    <property type="protein sequence ID" value="CYU72836.1"/>
    <property type="molecule type" value="Genomic_DNA"/>
</dbReference>
<keyword evidence="1" id="KW-0812">Transmembrane</keyword>
<protein>
    <submittedName>
        <fullName evidence="2">Bacteriocin-associated membrane protein</fullName>
    </submittedName>
</protein>
<name>A0A0Z8F2R9_STRSU</name>
<evidence type="ECO:0000313" key="3">
    <source>
        <dbReference type="Proteomes" id="UP000073494"/>
    </source>
</evidence>
<keyword evidence="1" id="KW-0472">Membrane</keyword>
<feature type="transmembrane region" description="Helical" evidence="1">
    <location>
        <begin position="198"/>
        <end position="223"/>
    </location>
</feature>
<dbReference type="RefSeq" id="WP_044774115.1">
    <property type="nucleotide sequence ID" value="NZ_CEFG01000028.1"/>
</dbReference>
<dbReference type="AlphaFoldDB" id="A0A0Z8F2R9"/>
<evidence type="ECO:0000313" key="2">
    <source>
        <dbReference type="EMBL" id="CYU72836.1"/>
    </source>
</evidence>
<accession>A0A0Z8F2R9</accession>
<feature type="transmembrane region" description="Helical" evidence="1">
    <location>
        <begin position="278"/>
        <end position="296"/>
    </location>
</feature>
<sequence length="657" mass="76417">MKKIYRLLLLFSVLSVFYLAQKVLENHIKNSLPDVQVYIEVVEWNQNRSTDSVFSDLDQYAEENNLQFHRVMTEIDSKGETSKNVYTFSKGVSNYSYHLPSLKENINFFDSKELMNTSPIGGYYSTQSVPKNIKSDFEKMGLHIQVETINIWYILSEYFFSVYGLIFFILWSITLLSYCFVVISNFKKIGLFEIHGRYPVLVGLYGFGTDVCLLSVIALFFGLYRWNLITYFIVCWGALLVFMIFYQSLLYGLFSFVGSIVEKLKNRRPYHKLLSINNLARLLLLVGLSIGFQFSFQEVQRFQKIEVNLQKWQTIGDYYQLLFNRDTTLLPQEFTEDEASQKLHSQQVNSLLLPLFKATEQTGSILAGNNEDRKKAYSTGFYFDSHSLMIVNHNFLNKIPILDVEGNRIVDLDRSRFSILVPKNLEKDRDQILEILRYEIELNRDVYSDIPYDGDVQILYIDSNQEIFNFNVENLEQAFSYNPVILVVDLNLLAPGIDNLISELSQGNYLFSNIELAKGYIKDTGLGNQFVGFSSAQNSGLALLKEVRNNIILTLLMIVLMVFVLILIEYFICQTYIEIQRKKLFLNYILGKSWMNRHYMYLFKCLMLNMIAFIIFMYYGLKWQIAIIVFGVDISFLVGSLLFSENNQQLETLKKGI</sequence>
<feature type="transmembrane region" description="Helical" evidence="1">
    <location>
        <begin position="158"/>
        <end position="186"/>
    </location>
</feature>
<reference evidence="2 3" key="1">
    <citation type="submission" date="2016-02" db="EMBL/GenBank/DDBJ databases">
        <authorList>
            <consortium name="Pathogen Informatics"/>
        </authorList>
    </citation>
    <scope>NUCLEOTIDE SEQUENCE [LARGE SCALE GENOMIC DNA]</scope>
    <source>
        <strain evidence="2 3">LSS54</strain>
    </source>
</reference>
<feature type="transmembrane region" description="Helical" evidence="1">
    <location>
        <begin position="598"/>
        <end position="619"/>
    </location>
</feature>
<evidence type="ECO:0000256" key="1">
    <source>
        <dbReference type="SAM" id="Phobius"/>
    </source>
</evidence>
<feature type="transmembrane region" description="Helical" evidence="1">
    <location>
        <begin position="625"/>
        <end position="644"/>
    </location>
</feature>
<feature type="transmembrane region" description="Helical" evidence="1">
    <location>
        <begin position="229"/>
        <end position="257"/>
    </location>
</feature>
<keyword evidence="1" id="KW-1133">Transmembrane helix</keyword>
<gene>
    <name evidence="2" type="ORF">ERS132416_00435</name>
</gene>